<evidence type="ECO:0000313" key="6">
    <source>
        <dbReference type="Proteomes" id="UP001339883"/>
    </source>
</evidence>
<organism evidence="5 6">
    <name type="scientific">Acinetobacter pollinis</name>
    <dbReference type="NCBI Taxonomy" id="2605270"/>
    <lineage>
        <taxon>Bacteria</taxon>
        <taxon>Pseudomonadati</taxon>
        <taxon>Pseudomonadota</taxon>
        <taxon>Gammaproteobacteria</taxon>
        <taxon>Moraxellales</taxon>
        <taxon>Moraxellaceae</taxon>
        <taxon>Acinetobacter</taxon>
    </lineage>
</organism>
<keyword evidence="4" id="KW-0472">Membrane</keyword>
<gene>
    <name evidence="5" type="ORF">I2F25_03035</name>
</gene>
<evidence type="ECO:0000256" key="1">
    <source>
        <dbReference type="ARBA" id="ARBA00004496"/>
    </source>
</evidence>
<evidence type="ECO:0000256" key="2">
    <source>
        <dbReference type="ARBA" id="ARBA00022475"/>
    </source>
</evidence>
<accession>A0ABU6DQ95</accession>
<evidence type="ECO:0000313" key="5">
    <source>
        <dbReference type="EMBL" id="MEB5476038.1"/>
    </source>
</evidence>
<dbReference type="InterPro" id="IPR035932">
    <property type="entry name" value="HflD-like_sf"/>
</dbReference>
<dbReference type="InterPro" id="IPR007451">
    <property type="entry name" value="HflD"/>
</dbReference>
<name>A0ABU6DQ95_9GAMM</name>
<dbReference type="Gene3D" id="1.10.3890.10">
    <property type="entry name" value="HflD-like"/>
    <property type="match status" value="1"/>
</dbReference>
<dbReference type="PANTHER" id="PTHR38100">
    <property type="entry name" value="HIGH FREQUENCY LYSOGENIZATION PROTEIN HFLD"/>
    <property type="match status" value="1"/>
</dbReference>
<comment type="caution">
    <text evidence="5">The sequence shown here is derived from an EMBL/GenBank/DDBJ whole genome shotgun (WGS) entry which is preliminary data.</text>
</comment>
<dbReference type="RefSeq" id="WP_325774629.1">
    <property type="nucleotide sequence ID" value="NZ_VTDN01000002.1"/>
</dbReference>
<dbReference type="SUPFAM" id="SSF101322">
    <property type="entry name" value="YcfC-like"/>
    <property type="match status" value="1"/>
</dbReference>
<dbReference type="PANTHER" id="PTHR38100:SF1">
    <property type="entry name" value="HIGH FREQUENCY LYSOGENIZATION PROTEIN HFLD"/>
    <property type="match status" value="1"/>
</dbReference>
<dbReference type="Proteomes" id="UP001339883">
    <property type="component" value="Unassembled WGS sequence"/>
</dbReference>
<evidence type="ECO:0000256" key="3">
    <source>
        <dbReference type="ARBA" id="ARBA00022490"/>
    </source>
</evidence>
<keyword evidence="6" id="KW-1185">Reference proteome</keyword>
<evidence type="ECO:0000256" key="4">
    <source>
        <dbReference type="ARBA" id="ARBA00023136"/>
    </source>
</evidence>
<protein>
    <submittedName>
        <fullName evidence="5">DUF489 family protein</fullName>
    </submittedName>
</protein>
<dbReference type="Pfam" id="PF04356">
    <property type="entry name" value="DUF489"/>
    <property type="match status" value="1"/>
</dbReference>
<proteinExistence type="predicted"/>
<reference evidence="5 6" key="1">
    <citation type="submission" date="2019-08" db="EMBL/GenBank/DDBJ databases">
        <title>Five species of Acinetobacter isolated from floral nectar and animal pollinators.</title>
        <authorList>
            <person name="Hendry T.A."/>
        </authorList>
    </citation>
    <scope>NUCLEOTIDE SEQUENCE [LARGE SCALE GENOMIC DNA]</scope>
    <source>
        <strain evidence="5 6">MD18.27</strain>
    </source>
</reference>
<dbReference type="EMBL" id="VTDN01000002">
    <property type="protein sequence ID" value="MEB5476038.1"/>
    <property type="molecule type" value="Genomic_DNA"/>
</dbReference>
<sequence>MVDIPFQQPKDLTRRQNRLLALAGVFQAAQLTHMTAMTGLSKMNENGTFYFEQLIKASLNIRPTDLEQGKVLNTLDFFHEINDLILGLKNLEDSIHIPFNKRTIRKIPKLPVARLPTSYALSLLQLEKKVYQNPQFVKIINQTQEKILKQLSFFDYNYMHPSIIANLAQAYLETAAQIEPRILVRGNPEAFKDSQHTNRIRASLFTGLQMAHLWRQVGGRSIQLVFGKNKIVKDIHTIARTQFQLLEK</sequence>
<keyword evidence="2" id="KW-1003">Cell membrane</keyword>
<keyword evidence="3" id="KW-0963">Cytoplasm</keyword>
<comment type="subcellular location">
    <subcellularLocation>
        <location evidence="1">Cytoplasm</location>
    </subcellularLocation>
</comment>